<evidence type="ECO:0008006" key="4">
    <source>
        <dbReference type="Google" id="ProtNLM"/>
    </source>
</evidence>
<protein>
    <recommendedName>
        <fullName evidence="4">Transporter</fullName>
    </recommendedName>
</protein>
<comment type="caution">
    <text evidence="2">The sequence shown here is derived from an EMBL/GenBank/DDBJ whole genome shotgun (WGS) entry which is preliminary data.</text>
</comment>
<evidence type="ECO:0000313" key="3">
    <source>
        <dbReference type="Proteomes" id="UP000298438"/>
    </source>
</evidence>
<proteinExistence type="predicted"/>
<keyword evidence="1" id="KW-0732">Signal</keyword>
<feature type="signal peptide" evidence="1">
    <location>
        <begin position="1"/>
        <end position="19"/>
    </location>
</feature>
<sequence length="241" mass="27416">MRKLIALLSLSLAAPFAAASTGYYLVTTYPTPGEKTVDFKYWNAKPRGLPPRSSPELGFGYNVNSRWFTEVSAVWFQLSPGSQKLAAWEWQNDVMLTQGQYDHDLALHTTIEREEGDHALGFEIGPVFQTEIGKTQLNLNVFLQREFRTEEAQKTELVYQWQVRQHGLRWFQVGLQGFGEVGPATDWLPRREQSHRAGPAIFGSIDTGPNQEIRYDAAYLIGKNSGRSARSVTLRLQYVFR</sequence>
<feature type="chain" id="PRO_5021234095" description="Transporter" evidence="1">
    <location>
        <begin position="20"/>
        <end position="241"/>
    </location>
</feature>
<gene>
    <name evidence="2" type="ORF">E4L96_04620</name>
</gene>
<evidence type="ECO:0000313" key="2">
    <source>
        <dbReference type="EMBL" id="TFW26229.1"/>
    </source>
</evidence>
<keyword evidence="3" id="KW-1185">Reference proteome</keyword>
<reference evidence="2 3" key="1">
    <citation type="submission" date="2019-03" db="EMBL/GenBank/DDBJ databases">
        <title>Draft Genome Sequence of Massilia arenosa sp. nov., a Novel Massilia Species Isolated from a Sandy-loam Maize Soil.</title>
        <authorList>
            <person name="Raths R."/>
            <person name="Peta V."/>
            <person name="Bucking H."/>
        </authorList>
    </citation>
    <scope>NUCLEOTIDE SEQUENCE [LARGE SCALE GENOMIC DNA]</scope>
    <source>
        <strain evidence="2 3">MC02</strain>
    </source>
</reference>
<dbReference type="AlphaFoldDB" id="A0A4Y9SJZ7"/>
<dbReference type="Proteomes" id="UP000298438">
    <property type="component" value="Unassembled WGS sequence"/>
</dbReference>
<organism evidence="2 3">
    <name type="scientific">Zemynaea arenosa</name>
    <dbReference type="NCBI Taxonomy" id="2561931"/>
    <lineage>
        <taxon>Bacteria</taxon>
        <taxon>Pseudomonadati</taxon>
        <taxon>Pseudomonadota</taxon>
        <taxon>Betaproteobacteria</taxon>
        <taxon>Burkholderiales</taxon>
        <taxon>Oxalobacteraceae</taxon>
        <taxon>Telluria group</taxon>
        <taxon>Zemynaea</taxon>
    </lineage>
</organism>
<accession>A0A4Y9SJZ7</accession>
<dbReference type="RefSeq" id="WP_135206053.1">
    <property type="nucleotide sequence ID" value="NZ_SPVF01000068.1"/>
</dbReference>
<name>A0A4Y9SJZ7_9BURK</name>
<evidence type="ECO:0000256" key="1">
    <source>
        <dbReference type="SAM" id="SignalP"/>
    </source>
</evidence>
<dbReference type="EMBL" id="SPVF01000068">
    <property type="protein sequence ID" value="TFW26229.1"/>
    <property type="molecule type" value="Genomic_DNA"/>
</dbReference>
<dbReference type="OrthoDB" id="8556837at2"/>